<protein>
    <submittedName>
        <fullName evidence="1">DUF1810 domain-containing protein</fullName>
    </submittedName>
</protein>
<reference evidence="1 2" key="1">
    <citation type="submission" date="2019-06" db="EMBL/GenBank/DDBJ databases">
        <title>The draft genome of Rhizobium smilacinae PTYR-5.</title>
        <authorList>
            <person name="Liu L."/>
            <person name="Li L."/>
            <person name="Zhang X."/>
        </authorList>
    </citation>
    <scope>NUCLEOTIDE SEQUENCE [LARGE SCALE GENOMIC DNA]</scope>
    <source>
        <strain evidence="1 2">PTYR-5</strain>
    </source>
</reference>
<dbReference type="AlphaFoldDB" id="A0A5C4XHG3"/>
<dbReference type="InterPro" id="IPR014937">
    <property type="entry name" value="DUF1810"/>
</dbReference>
<keyword evidence="2" id="KW-1185">Reference proteome</keyword>
<sequence length="144" mass="16309">MNDQFIPFDLTRFVEAQASIYNQVIAELRDGQKRSHWMWYIFPQISGLGESATSQRFAIRSRAEAVAYLDHPLLGWRLGECTSAMLAHEGRGAGEILGATDDMKFRSSMTLFHLVSEKGSPYERALHIFYNGEHDGKTAELLNI</sequence>
<dbReference type="OrthoDB" id="9801870at2"/>
<evidence type="ECO:0000313" key="2">
    <source>
        <dbReference type="Proteomes" id="UP000311605"/>
    </source>
</evidence>
<dbReference type="Proteomes" id="UP000311605">
    <property type="component" value="Unassembled WGS sequence"/>
</dbReference>
<evidence type="ECO:0000313" key="1">
    <source>
        <dbReference type="EMBL" id="TNM62718.1"/>
    </source>
</evidence>
<name>A0A5C4XHG3_9HYPH</name>
<dbReference type="RefSeq" id="WP_139677213.1">
    <property type="nucleotide sequence ID" value="NZ_VDMN01000003.1"/>
</dbReference>
<proteinExistence type="predicted"/>
<dbReference type="InterPro" id="IPR036287">
    <property type="entry name" value="Rv1873-like_sf"/>
</dbReference>
<accession>A0A5C4XHG3</accession>
<gene>
    <name evidence="1" type="ORF">FHP24_15930</name>
</gene>
<dbReference type="PIRSF" id="PIRSF008546">
    <property type="entry name" value="UCP008546"/>
    <property type="match status" value="1"/>
</dbReference>
<organism evidence="1 2">
    <name type="scientific">Aliirhizobium smilacinae</name>
    <dbReference type="NCBI Taxonomy" id="1395944"/>
    <lineage>
        <taxon>Bacteria</taxon>
        <taxon>Pseudomonadati</taxon>
        <taxon>Pseudomonadota</taxon>
        <taxon>Alphaproteobacteria</taxon>
        <taxon>Hyphomicrobiales</taxon>
        <taxon>Rhizobiaceae</taxon>
        <taxon>Aliirhizobium</taxon>
    </lineage>
</organism>
<dbReference type="EMBL" id="VDMN01000003">
    <property type="protein sequence ID" value="TNM62718.1"/>
    <property type="molecule type" value="Genomic_DNA"/>
</dbReference>
<dbReference type="Pfam" id="PF08837">
    <property type="entry name" value="DUF1810"/>
    <property type="match status" value="1"/>
</dbReference>
<dbReference type="Gene3D" id="1.25.40.380">
    <property type="entry name" value="Protein of unknown function DUF1810"/>
    <property type="match status" value="1"/>
</dbReference>
<dbReference type="SUPFAM" id="SSF140736">
    <property type="entry name" value="Rv1873-like"/>
    <property type="match status" value="1"/>
</dbReference>
<comment type="caution">
    <text evidence="1">The sequence shown here is derived from an EMBL/GenBank/DDBJ whole genome shotgun (WGS) entry which is preliminary data.</text>
</comment>